<dbReference type="Proteomes" id="UP000776164">
    <property type="component" value="Unassembled WGS sequence"/>
</dbReference>
<comment type="caution">
    <text evidence="8">The sequence shown here is derived from an EMBL/GenBank/DDBJ whole genome shotgun (WGS) entry which is preliminary data.</text>
</comment>
<dbReference type="InterPro" id="IPR002716">
    <property type="entry name" value="PIN_dom"/>
</dbReference>
<feature type="binding site" evidence="6">
    <location>
        <position position="10"/>
    </location>
    <ligand>
        <name>Mg(2+)</name>
        <dbReference type="ChEBI" id="CHEBI:18420"/>
    </ligand>
</feature>
<proteinExistence type="inferred from homology"/>
<gene>
    <name evidence="6" type="primary">vapC</name>
    <name evidence="8" type="ORF">JOE66_001351</name>
</gene>
<reference evidence="8 9" key="1">
    <citation type="submission" date="2021-01" db="EMBL/GenBank/DDBJ databases">
        <title>Sequencing the genomes of 1000 actinobacteria strains.</title>
        <authorList>
            <person name="Klenk H.-P."/>
        </authorList>
    </citation>
    <scope>NUCLEOTIDE SEQUENCE [LARGE SCALE GENOMIC DNA]</scope>
    <source>
        <strain evidence="8 9">DSM 13057</strain>
    </source>
</reference>
<dbReference type="EMBL" id="JAFBBU010000001">
    <property type="protein sequence ID" value="MBM7471717.1"/>
    <property type="molecule type" value="Genomic_DNA"/>
</dbReference>
<dbReference type="Gene3D" id="3.40.50.1010">
    <property type="entry name" value="5'-nuclease"/>
    <property type="match status" value="1"/>
</dbReference>
<keyword evidence="1 6" id="KW-1277">Toxin-antitoxin system</keyword>
<dbReference type="HAMAP" id="MF_00265">
    <property type="entry name" value="VapC_Nob1"/>
    <property type="match status" value="1"/>
</dbReference>
<dbReference type="SUPFAM" id="SSF88723">
    <property type="entry name" value="PIN domain-like"/>
    <property type="match status" value="1"/>
</dbReference>
<protein>
    <recommendedName>
        <fullName evidence="6">Ribonuclease VapC</fullName>
        <shortName evidence="6">RNase VapC</shortName>
        <ecNumber evidence="6">3.1.-.-</ecNumber>
    </recommendedName>
    <alternativeName>
        <fullName evidence="6">Toxin VapC</fullName>
    </alternativeName>
</protein>
<keyword evidence="4 6" id="KW-0378">Hydrolase</keyword>
<evidence type="ECO:0000256" key="3">
    <source>
        <dbReference type="ARBA" id="ARBA00022723"/>
    </source>
</evidence>
<evidence type="ECO:0000313" key="8">
    <source>
        <dbReference type="EMBL" id="MBM7471717.1"/>
    </source>
</evidence>
<keyword evidence="2 6" id="KW-0540">Nuclease</keyword>
<keyword evidence="6" id="KW-0800">Toxin</keyword>
<evidence type="ECO:0000256" key="5">
    <source>
        <dbReference type="ARBA" id="ARBA00022842"/>
    </source>
</evidence>
<dbReference type="EC" id="3.1.-.-" evidence="6"/>
<name>A0ABS2L3N5_9MICO</name>
<dbReference type="RefSeq" id="WP_205107909.1">
    <property type="nucleotide sequence ID" value="NZ_BAAAHT010000013.1"/>
</dbReference>
<dbReference type="InterPro" id="IPR022907">
    <property type="entry name" value="VapC_family"/>
</dbReference>
<evidence type="ECO:0000259" key="7">
    <source>
        <dbReference type="Pfam" id="PF01850"/>
    </source>
</evidence>
<sequence>MNPQPRYALDTSVSVPLLVKAHDAHDVVSAWAAGRVLGLSGHALVETYSVLTRLPGDSRVDPADAVLLIDDNFPEHFVLSAEATSTSHRELARNGVSGGATYDGLVALAAREHEAVLVTRDARARQTYEALGVKVEIIAVPSVSR</sequence>
<dbReference type="InterPro" id="IPR029060">
    <property type="entry name" value="PIN-like_dom_sf"/>
</dbReference>
<evidence type="ECO:0000256" key="6">
    <source>
        <dbReference type="HAMAP-Rule" id="MF_00265"/>
    </source>
</evidence>
<keyword evidence="3 6" id="KW-0479">Metal-binding</keyword>
<keyword evidence="9" id="KW-1185">Reference proteome</keyword>
<dbReference type="Pfam" id="PF01850">
    <property type="entry name" value="PIN"/>
    <property type="match status" value="1"/>
</dbReference>
<accession>A0ABS2L3N5</accession>
<evidence type="ECO:0000313" key="9">
    <source>
        <dbReference type="Proteomes" id="UP000776164"/>
    </source>
</evidence>
<keyword evidence="5 6" id="KW-0460">Magnesium</keyword>
<feature type="binding site" evidence="6">
    <location>
        <position position="103"/>
    </location>
    <ligand>
        <name>Mg(2+)</name>
        <dbReference type="ChEBI" id="CHEBI:18420"/>
    </ligand>
</feature>
<evidence type="ECO:0000256" key="1">
    <source>
        <dbReference type="ARBA" id="ARBA00022649"/>
    </source>
</evidence>
<comment type="cofactor">
    <cofactor evidence="6">
        <name>Mg(2+)</name>
        <dbReference type="ChEBI" id="CHEBI:18420"/>
    </cofactor>
</comment>
<comment type="similarity">
    <text evidence="6">Belongs to the PINc/VapC protein family.</text>
</comment>
<evidence type="ECO:0000256" key="2">
    <source>
        <dbReference type="ARBA" id="ARBA00022722"/>
    </source>
</evidence>
<dbReference type="CDD" id="cd18681">
    <property type="entry name" value="PIN_MtVapC27-VapC40_like"/>
    <property type="match status" value="1"/>
</dbReference>
<organism evidence="8 9">
    <name type="scientific">Subtercola frigoramans</name>
    <dbReference type="NCBI Taxonomy" id="120298"/>
    <lineage>
        <taxon>Bacteria</taxon>
        <taxon>Bacillati</taxon>
        <taxon>Actinomycetota</taxon>
        <taxon>Actinomycetes</taxon>
        <taxon>Micrococcales</taxon>
        <taxon>Microbacteriaceae</taxon>
        <taxon>Subtercola</taxon>
    </lineage>
</organism>
<evidence type="ECO:0000256" key="4">
    <source>
        <dbReference type="ARBA" id="ARBA00022801"/>
    </source>
</evidence>
<comment type="function">
    <text evidence="6">Toxic component of a toxin-antitoxin (TA) system. An RNase.</text>
</comment>
<feature type="domain" description="PIN" evidence="7">
    <location>
        <begin position="8"/>
        <end position="128"/>
    </location>
</feature>